<dbReference type="PANTHER" id="PTHR12363">
    <property type="entry name" value="TRANSPORTIN 3 AND IMPORTIN 13"/>
    <property type="match status" value="1"/>
</dbReference>
<feature type="region of interest" description="Disordered" evidence="1">
    <location>
        <begin position="1"/>
        <end position="43"/>
    </location>
</feature>
<dbReference type="PANTHER" id="PTHR12363:SF44">
    <property type="entry name" value="ARM REPEAT SUPERFAMILY PROTEIN"/>
    <property type="match status" value="1"/>
</dbReference>
<feature type="region of interest" description="Disordered" evidence="1">
    <location>
        <begin position="90"/>
        <end position="115"/>
    </location>
</feature>
<dbReference type="GO" id="GO:0005737">
    <property type="term" value="C:cytoplasm"/>
    <property type="evidence" value="ECO:0007669"/>
    <property type="project" value="TreeGrafter"/>
</dbReference>
<evidence type="ECO:0000256" key="1">
    <source>
        <dbReference type="SAM" id="MobiDB-lite"/>
    </source>
</evidence>
<feature type="domain" description="Exportin-1/Importin-beta-like" evidence="2">
    <location>
        <begin position="211"/>
        <end position="368"/>
    </location>
</feature>
<organism evidence="3 4">
    <name type="scientific">Colocasia esculenta</name>
    <name type="common">Wild taro</name>
    <name type="synonym">Arum esculentum</name>
    <dbReference type="NCBI Taxonomy" id="4460"/>
    <lineage>
        <taxon>Eukaryota</taxon>
        <taxon>Viridiplantae</taxon>
        <taxon>Streptophyta</taxon>
        <taxon>Embryophyta</taxon>
        <taxon>Tracheophyta</taxon>
        <taxon>Spermatophyta</taxon>
        <taxon>Magnoliopsida</taxon>
        <taxon>Liliopsida</taxon>
        <taxon>Araceae</taxon>
        <taxon>Aroideae</taxon>
        <taxon>Colocasieae</taxon>
        <taxon>Colocasia</taxon>
    </lineage>
</organism>
<dbReference type="InterPro" id="IPR013598">
    <property type="entry name" value="Exportin-1/Importin-b-like"/>
</dbReference>
<keyword evidence="4" id="KW-1185">Reference proteome</keyword>
<sequence length="463" mass="50929">MPRSEERKKIKERGLERKERSPSTHPTRGAQTRKKKSLISLTVHPDKIMREEAKGSPSLFIGDIMGALGHGLLSARSHFHATTCPPPPAVRSVLASLSPPPHFEPPPSSPPPRASDAAWEVATSLLLSPLPPLSPVPPPSPAELLSPSSSASAAATASSAFSLQLGFEVEFFAAQILRRKIQNEAYYLQLGAKDALLNALLLAAKRFSMGPPQLLTQICLALSGLVLRAVEHKKPIEQLFGSLHKLQSQDNENIAVLELLTVLPEEVVEDQNIDRSIDPNSRAQFTRELLSHTPKVLEFLLHQSEHSLDDAIQLYERNRKVLRCLLSWVRAGCFSEIPPSSLPTHPLLNFVFKSLQVPSLFDVAIEVLIELVSRYEGLPQVLLFRIQYLKDVLLLPAVKNRDEKVISGLACLMVEIGQAAPALIADASPEALVLADSLLRWHLNSIQIHGFDYAHLLSPSFLV</sequence>
<name>A0A843UX27_COLES</name>
<feature type="compositionally biased region" description="Pro residues" evidence="1">
    <location>
        <begin position="98"/>
        <end position="113"/>
    </location>
</feature>
<accession>A0A843UX27</accession>
<evidence type="ECO:0000313" key="3">
    <source>
        <dbReference type="EMBL" id="MQL88168.1"/>
    </source>
</evidence>
<dbReference type="InterPro" id="IPR051345">
    <property type="entry name" value="Importin_beta-like_NTR"/>
</dbReference>
<dbReference type="SUPFAM" id="SSF48371">
    <property type="entry name" value="ARM repeat"/>
    <property type="match status" value="1"/>
</dbReference>
<gene>
    <name evidence="3" type="ORF">Taro_020720</name>
</gene>
<dbReference type="Pfam" id="PF08389">
    <property type="entry name" value="Xpo1"/>
    <property type="match status" value="1"/>
</dbReference>
<dbReference type="InterPro" id="IPR011989">
    <property type="entry name" value="ARM-like"/>
</dbReference>
<proteinExistence type="predicted"/>
<dbReference type="AlphaFoldDB" id="A0A843UX27"/>
<dbReference type="InterPro" id="IPR016024">
    <property type="entry name" value="ARM-type_fold"/>
</dbReference>
<reference evidence="3" key="1">
    <citation type="submission" date="2017-07" db="EMBL/GenBank/DDBJ databases">
        <title>Taro Niue Genome Assembly and Annotation.</title>
        <authorList>
            <person name="Atibalentja N."/>
            <person name="Keating K."/>
            <person name="Fields C.J."/>
        </authorList>
    </citation>
    <scope>NUCLEOTIDE SEQUENCE</scope>
    <source>
        <strain evidence="3">Niue_2</strain>
        <tissue evidence="3">Leaf</tissue>
    </source>
</reference>
<evidence type="ECO:0000259" key="2">
    <source>
        <dbReference type="Pfam" id="PF08389"/>
    </source>
</evidence>
<comment type="caution">
    <text evidence="3">The sequence shown here is derived from an EMBL/GenBank/DDBJ whole genome shotgun (WGS) entry which is preliminary data.</text>
</comment>
<evidence type="ECO:0000313" key="4">
    <source>
        <dbReference type="Proteomes" id="UP000652761"/>
    </source>
</evidence>
<feature type="compositionally biased region" description="Basic and acidic residues" evidence="1">
    <location>
        <begin position="1"/>
        <end position="22"/>
    </location>
</feature>
<dbReference type="OrthoDB" id="784750at2759"/>
<dbReference type="Gene3D" id="1.25.10.10">
    <property type="entry name" value="Leucine-rich Repeat Variant"/>
    <property type="match status" value="1"/>
</dbReference>
<dbReference type="Proteomes" id="UP000652761">
    <property type="component" value="Unassembled WGS sequence"/>
</dbReference>
<protein>
    <recommendedName>
        <fullName evidence="2">Exportin-1/Importin-beta-like domain-containing protein</fullName>
    </recommendedName>
</protein>
<dbReference type="EMBL" id="NMUH01001034">
    <property type="protein sequence ID" value="MQL88168.1"/>
    <property type="molecule type" value="Genomic_DNA"/>
</dbReference>
<dbReference type="GO" id="GO:0006606">
    <property type="term" value="P:protein import into nucleus"/>
    <property type="evidence" value="ECO:0007669"/>
    <property type="project" value="TreeGrafter"/>
</dbReference>